<sequence length="87" mass="9538">MKEQSDYLPEPFASAALAPSGNLVDTDRAEGTFGASSFKSVELAARLRISREVHDTSVEQSVLYFRGTPLQRVPNLDIRTLSNGRPT</sequence>
<reference evidence="2" key="1">
    <citation type="journal article" date="2019" name="Int. J. Syst. Evol. Microbiol.">
        <title>The Global Catalogue of Microorganisms (GCM) 10K type strain sequencing project: providing services to taxonomists for standard genome sequencing and annotation.</title>
        <authorList>
            <consortium name="The Broad Institute Genomics Platform"/>
            <consortium name="The Broad Institute Genome Sequencing Center for Infectious Disease"/>
            <person name="Wu L."/>
            <person name="Ma J."/>
        </authorList>
    </citation>
    <scope>NUCLEOTIDE SEQUENCE [LARGE SCALE GENOMIC DNA]</scope>
    <source>
        <strain evidence="2">CGMCC 1.16225</strain>
    </source>
</reference>
<accession>A0ABW4UGD5</accession>
<keyword evidence="2" id="KW-1185">Reference proteome</keyword>
<gene>
    <name evidence="1" type="ORF">ACFSOZ_24175</name>
</gene>
<dbReference type="RefSeq" id="WP_379101948.1">
    <property type="nucleotide sequence ID" value="NZ_JBHUGZ010000016.1"/>
</dbReference>
<dbReference type="EMBL" id="JBHUGZ010000016">
    <property type="protein sequence ID" value="MFD1985557.1"/>
    <property type="molecule type" value="Genomic_DNA"/>
</dbReference>
<organism evidence="1 2">
    <name type="scientific">Mesorhizobium newzealandense</name>
    <dbReference type="NCBI Taxonomy" id="1300302"/>
    <lineage>
        <taxon>Bacteria</taxon>
        <taxon>Pseudomonadati</taxon>
        <taxon>Pseudomonadota</taxon>
        <taxon>Alphaproteobacteria</taxon>
        <taxon>Hyphomicrobiales</taxon>
        <taxon>Phyllobacteriaceae</taxon>
        <taxon>Mesorhizobium</taxon>
    </lineage>
</organism>
<dbReference type="Proteomes" id="UP001597405">
    <property type="component" value="Unassembled WGS sequence"/>
</dbReference>
<evidence type="ECO:0000313" key="1">
    <source>
        <dbReference type="EMBL" id="MFD1985557.1"/>
    </source>
</evidence>
<proteinExistence type="predicted"/>
<comment type="caution">
    <text evidence="1">The sequence shown here is derived from an EMBL/GenBank/DDBJ whole genome shotgun (WGS) entry which is preliminary data.</text>
</comment>
<protein>
    <submittedName>
        <fullName evidence="1">Uncharacterized protein</fullName>
    </submittedName>
</protein>
<evidence type="ECO:0000313" key="2">
    <source>
        <dbReference type="Proteomes" id="UP001597405"/>
    </source>
</evidence>
<name>A0ABW4UGD5_9HYPH</name>